<gene>
    <name evidence="2" type="ORF">AVDCRST_MAG17-112</name>
</gene>
<name>A0A6J4S105_9ACTN</name>
<feature type="region of interest" description="Disordered" evidence="1">
    <location>
        <begin position="1"/>
        <end position="32"/>
    </location>
</feature>
<proteinExistence type="predicted"/>
<evidence type="ECO:0000313" key="2">
    <source>
        <dbReference type="EMBL" id="CAA9480233.1"/>
    </source>
</evidence>
<dbReference type="AlphaFoldDB" id="A0A6J4S105"/>
<protein>
    <submittedName>
        <fullName evidence="2">Uncharacterized protein</fullName>
    </submittedName>
</protein>
<organism evidence="2">
    <name type="scientific">uncultured Solirubrobacterales bacterium</name>
    <dbReference type="NCBI Taxonomy" id="768556"/>
    <lineage>
        <taxon>Bacteria</taxon>
        <taxon>Bacillati</taxon>
        <taxon>Actinomycetota</taxon>
        <taxon>Thermoleophilia</taxon>
        <taxon>Solirubrobacterales</taxon>
        <taxon>environmental samples</taxon>
    </lineage>
</organism>
<evidence type="ECO:0000256" key="1">
    <source>
        <dbReference type="SAM" id="MobiDB-lite"/>
    </source>
</evidence>
<reference evidence="2" key="1">
    <citation type="submission" date="2020-02" db="EMBL/GenBank/DDBJ databases">
        <authorList>
            <person name="Meier V. D."/>
        </authorList>
    </citation>
    <scope>NUCLEOTIDE SEQUENCE</scope>
    <source>
        <strain evidence="2">AVDCRST_MAG17</strain>
    </source>
</reference>
<dbReference type="EMBL" id="CADCVV010000007">
    <property type="protein sequence ID" value="CAA9480233.1"/>
    <property type="molecule type" value="Genomic_DNA"/>
</dbReference>
<accession>A0A6J4S105</accession>
<sequence>MNRLRSSVPVMHEIETSASSHVPSARLKRFSR</sequence>